<dbReference type="WBParaSite" id="Pan_g7622.t1">
    <property type="protein sequence ID" value="Pan_g7622.t1"/>
    <property type="gene ID" value="Pan_g7622"/>
</dbReference>
<protein>
    <submittedName>
        <fullName evidence="3">AGC-kinase C-terminal domain-containing protein</fullName>
    </submittedName>
</protein>
<feature type="region of interest" description="Disordered" evidence="1">
    <location>
        <begin position="1"/>
        <end position="61"/>
    </location>
</feature>
<keyword evidence="2" id="KW-1185">Reference proteome</keyword>
<evidence type="ECO:0000256" key="1">
    <source>
        <dbReference type="SAM" id="MobiDB-lite"/>
    </source>
</evidence>
<accession>A0A7E4W939</accession>
<proteinExistence type="predicted"/>
<dbReference type="AlphaFoldDB" id="A0A7E4W939"/>
<feature type="compositionally biased region" description="Polar residues" evidence="1">
    <location>
        <begin position="1"/>
        <end position="10"/>
    </location>
</feature>
<reference evidence="2" key="1">
    <citation type="journal article" date="2013" name="Genetics">
        <title>The draft genome and transcriptome of Panagrellus redivivus are shaped by the harsh demands of a free-living lifestyle.</title>
        <authorList>
            <person name="Srinivasan J."/>
            <person name="Dillman A.R."/>
            <person name="Macchietto M.G."/>
            <person name="Heikkinen L."/>
            <person name="Lakso M."/>
            <person name="Fracchia K.M."/>
            <person name="Antoshechkin I."/>
            <person name="Mortazavi A."/>
            <person name="Wong G."/>
            <person name="Sternberg P.W."/>
        </authorList>
    </citation>
    <scope>NUCLEOTIDE SEQUENCE [LARGE SCALE GENOMIC DNA]</scope>
    <source>
        <strain evidence="2">MT8872</strain>
    </source>
</reference>
<evidence type="ECO:0000313" key="3">
    <source>
        <dbReference type="WBParaSite" id="Pan_g7622.t1"/>
    </source>
</evidence>
<feature type="compositionally biased region" description="Low complexity" evidence="1">
    <location>
        <begin position="31"/>
        <end position="55"/>
    </location>
</feature>
<reference evidence="3" key="2">
    <citation type="submission" date="2020-10" db="UniProtKB">
        <authorList>
            <consortium name="WormBaseParasite"/>
        </authorList>
    </citation>
    <scope>IDENTIFICATION</scope>
</reference>
<organism evidence="2 3">
    <name type="scientific">Panagrellus redivivus</name>
    <name type="common">Microworm</name>
    <dbReference type="NCBI Taxonomy" id="6233"/>
    <lineage>
        <taxon>Eukaryota</taxon>
        <taxon>Metazoa</taxon>
        <taxon>Ecdysozoa</taxon>
        <taxon>Nematoda</taxon>
        <taxon>Chromadorea</taxon>
        <taxon>Rhabditida</taxon>
        <taxon>Tylenchina</taxon>
        <taxon>Panagrolaimomorpha</taxon>
        <taxon>Panagrolaimoidea</taxon>
        <taxon>Panagrolaimidae</taxon>
        <taxon>Panagrellus</taxon>
    </lineage>
</organism>
<sequence length="271" mass="30422">MTESGSTESDPSPFGPPCTTDSTTYEAPVQPRTTRAPPFFRRSRTPSSSGSSLSGCQSKKKSNQTGTWFYIVLVLAQQFFRSPIELALSKRAIKTDPFVDPSGFSPSEAPLPKMYPQNVEHAPNAEQNLGKHELFDPMIGKFTVDFNENPFFRSKMRWRNDAELAAYAWQTRGMAPNVNMLMTESQMPNYHATSDRACSSSSYGVSSRDPSLLDYDVIDVTWRNDIEREKNRLPEVAAQAQPSQSTTTNVVENQYERDLQVLHEKGFISQA</sequence>
<evidence type="ECO:0000313" key="2">
    <source>
        <dbReference type="Proteomes" id="UP000492821"/>
    </source>
</evidence>
<name>A0A7E4W939_PANRE</name>
<dbReference type="Proteomes" id="UP000492821">
    <property type="component" value="Unassembled WGS sequence"/>
</dbReference>